<dbReference type="Proteomes" id="UP001595907">
    <property type="component" value="Unassembled WGS sequence"/>
</dbReference>
<keyword evidence="7" id="KW-0472">Membrane</keyword>
<evidence type="ECO:0000313" key="9">
    <source>
        <dbReference type="EMBL" id="MFC4263433.1"/>
    </source>
</evidence>
<evidence type="ECO:0000256" key="2">
    <source>
        <dbReference type="ARBA" id="ARBA00022618"/>
    </source>
</evidence>
<keyword evidence="4 7" id="KW-1133">Transmembrane helix</keyword>
<dbReference type="RefSeq" id="WP_379709980.1">
    <property type="nucleotide sequence ID" value="NZ_JBHSCZ010000002.1"/>
</dbReference>
<protein>
    <submittedName>
        <fullName evidence="9">FtsQ-type POTRA domain-containing protein</fullName>
    </submittedName>
</protein>
<evidence type="ECO:0000256" key="6">
    <source>
        <dbReference type="SAM" id="MobiDB-lite"/>
    </source>
</evidence>
<evidence type="ECO:0000313" key="10">
    <source>
        <dbReference type="Proteomes" id="UP001595907"/>
    </source>
</evidence>
<keyword evidence="5" id="KW-0131">Cell cycle</keyword>
<dbReference type="Pfam" id="PF08478">
    <property type="entry name" value="POTRA_1"/>
    <property type="match status" value="1"/>
</dbReference>
<accession>A0ABV8QU92</accession>
<reference evidence="10" key="1">
    <citation type="journal article" date="2019" name="Int. J. Syst. Evol. Microbiol.">
        <title>The Global Catalogue of Microorganisms (GCM) 10K type strain sequencing project: providing services to taxonomists for standard genome sequencing and annotation.</title>
        <authorList>
            <consortium name="The Broad Institute Genomics Platform"/>
            <consortium name="The Broad Institute Genome Sequencing Center for Infectious Disease"/>
            <person name="Wu L."/>
            <person name="Ma J."/>
        </authorList>
    </citation>
    <scope>NUCLEOTIDE SEQUENCE [LARGE SCALE GENOMIC DNA]</scope>
    <source>
        <strain evidence="10">CECT 8289</strain>
    </source>
</reference>
<organism evidence="9 10">
    <name type="scientific">Ferruginibacter yonginensis</name>
    <dbReference type="NCBI Taxonomy" id="1310416"/>
    <lineage>
        <taxon>Bacteria</taxon>
        <taxon>Pseudomonadati</taxon>
        <taxon>Bacteroidota</taxon>
        <taxon>Chitinophagia</taxon>
        <taxon>Chitinophagales</taxon>
        <taxon>Chitinophagaceae</taxon>
        <taxon>Ferruginibacter</taxon>
    </lineage>
</organism>
<evidence type="ECO:0000256" key="5">
    <source>
        <dbReference type="ARBA" id="ARBA00023306"/>
    </source>
</evidence>
<evidence type="ECO:0000256" key="1">
    <source>
        <dbReference type="ARBA" id="ARBA00022475"/>
    </source>
</evidence>
<keyword evidence="2" id="KW-0132">Cell division</keyword>
<gene>
    <name evidence="9" type="ORF">ACFOWM_11115</name>
</gene>
<dbReference type="InterPro" id="IPR013685">
    <property type="entry name" value="POTRA_FtsQ_type"/>
</dbReference>
<keyword evidence="10" id="KW-1185">Reference proteome</keyword>
<sequence length="415" mass="45960">MPINKIKIKQILLGIFWMLIASSCIMLLVAAVRHKEAALCKGLLIDIEGINNNFFIDKNDVYQIIKKYGGDTTQQRSIASIDLKKIEKQLENDVWIKDAELYFDNNNILNVAVQERAPIARIFTNGGNTFYIDSSCKVLPLSEKFSARVPIFTGFATEAIILSKQDSSIVLSIKKLSTAINADPFLTAMIDQVIINSNATFDLVPKLGNQQIIFGEAVDIAAKFDKLKMFYKDVITNVGWNRYNIINLQYKNQVVAKIRGKEDVTADSLRTMELMQFIAADAAKRSADSSQIFIADADRANADSSLLQQSFEREEQVENSSPAFSNTAAVANTNKTPASTLPVTTSVKPSTLVKPAVVQKVEKLPAKPPPNKSLKTAQTKMMAKPLIKKAPDKKPVEKKPVIKKAAVTNKNSNEY</sequence>
<dbReference type="PROSITE" id="PS51257">
    <property type="entry name" value="PROKAR_LIPOPROTEIN"/>
    <property type="match status" value="1"/>
</dbReference>
<feature type="region of interest" description="Disordered" evidence="6">
    <location>
        <begin position="384"/>
        <end position="415"/>
    </location>
</feature>
<evidence type="ECO:0000256" key="4">
    <source>
        <dbReference type="ARBA" id="ARBA00022989"/>
    </source>
</evidence>
<feature type="domain" description="POTRA" evidence="8">
    <location>
        <begin position="51"/>
        <end position="116"/>
    </location>
</feature>
<comment type="caution">
    <text evidence="9">The sequence shown here is derived from an EMBL/GenBank/DDBJ whole genome shotgun (WGS) entry which is preliminary data.</text>
</comment>
<evidence type="ECO:0000259" key="8">
    <source>
        <dbReference type="Pfam" id="PF08478"/>
    </source>
</evidence>
<keyword evidence="1" id="KW-1003">Cell membrane</keyword>
<evidence type="ECO:0000256" key="3">
    <source>
        <dbReference type="ARBA" id="ARBA00022692"/>
    </source>
</evidence>
<feature type="compositionally biased region" description="Basic and acidic residues" evidence="6">
    <location>
        <begin position="389"/>
        <end position="400"/>
    </location>
</feature>
<evidence type="ECO:0000256" key="7">
    <source>
        <dbReference type="SAM" id="Phobius"/>
    </source>
</evidence>
<feature type="transmembrane region" description="Helical" evidence="7">
    <location>
        <begin position="12"/>
        <end position="32"/>
    </location>
</feature>
<name>A0ABV8QU92_9BACT</name>
<proteinExistence type="predicted"/>
<keyword evidence="3 7" id="KW-0812">Transmembrane</keyword>
<dbReference type="EMBL" id="JBHSCZ010000002">
    <property type="protein sequence ID" value="MFC4263433.1"/>
    <property type="molecule type" value="Genomic_DNA"/>
</dbReference>